<reference evidence="1 2" key="1">
    <citation type="journal article" date="2021" name="Nat. Plants">
        <title>The Taxus genome provides insights into paclitaxel biosynthesis.</title>
        <authorList>
            <person name="Xiong X."/>
            <person name="Gou J."/>
            <person name="Liao Q."/>
            <person name="Li Y."/>
            <person name="Zhou Q."/>
            <person name="Bi G."/>
            <person name="Li C."/>
            <person name="Du R."/>
            <person name="Wang X."/>
            <person name="Sun T."/>
            <person name="Guo L."/>
            <person name="Liang H."/>
            <person name="Lu P."/>
            <person name="Wu Y."/>
            <person name="Zhang Z."/>
            <person name="Ro D.K."/>
            <person name="Shang Y."/>
            <person name="Huang S."/>
            <person name="Yan J."/>
        </authorList>
    </citation>
    <scope>NUCLEOTIDE SEQUENCE [LARGE SCALE GENOMIC DNA]</scope>
    <source>
        <strain evidence="1">Ta-2019</strain>
    </source>
</reference>
<dbReference type="Proteomes" id="UP000824469">
    <property type="component" value="Unassembled WGS sequence"/>
</dbReference>
<feature type="non-terminal residue" evidence="1">
    <location>
        <position position="1"/>
    </location>
</feature>
<gene>
    <name evidence="1" type="ORF">KI387_027723</name>
</gene>
<sequence length="178" mass="20503">SWAARFEFKKIPLMVKPIEEVRVEEPVVAEVEFTAEEEQEQQEENQQSVYGTFSEEDADLIQVAQPVKEVEQPDPSPIEEEHMGEIKSELRPLNEESIIEDFLLSFQGPDLINEPMMEDNTISETLSVEQQKNLEFFLLLLSPSSSSVEKEFELSNFMFEEEGNHGELVADQEDTMEE</sequence>
<dbReference type="AlphaFoldDB" id="A0AA38G084"/>
<accession>A0AA38G084</accession>
<feature type="non-terminal residue" evidence="1">
    <location>
        <position position="178"/>
    </location>
</feature>
<name>A0AA38G084_TAXCH</name>
<keyword evidence="2" id="KW-1185">Reference proteome</keyword>
<protein>
    <submittedName>
        <fullName evidence="1">Uncharacterized protein</fullName>
    </submittedName>
</protein>
<evidence type="ECO:0000313" key="1">
    <source>
        <dbReference type="EMBL" id="KAH9312688.1"/>
    </source>
</evidence>
<organism evidence="1 2">
    <name type="scientific">Taxus chinensis</name>
    <name type="common">Chinese yew</name>
    <name type="synonym">Taxus wallichiana var. chinensis</name>
    <dbReference type="NCBI Taxonomy" id="29808"/>
    <lineage>
        <taxon>Eukaryota</taxon>
        <taxon>Viridiplantae</taxon>
        <taxon>Streptophyta</taxon>
        <taxon>Embryophyta</taxon>
        <taxon>Tracheophyta</taxon>
        <taxon>Spermatophyta</taxon>
        <taxon>Pinopsida</taxon>
        <taxon>Pinidae</taxon>
        <taxon>Conifers II</taxon>
        <taxon>Cupressales</taxon>
        <taxon>Taxaceae</taxon>
        <taxon>Taxus</taxon>
    </lineage>
</organism>
<evidence type="ECO:0000313" key="2">
    <source>
        <dbReference type="Proteomes" id="UP000824469"/>
    </source>
</evidence>
<proteinExistence type="predicted"/>
<comment type="caution">
    <text evidence="1">The sequence shown here is derived from an EMBL/GenBank/DDBJ whole genome shotgun (WGS) entry which is preliminary data.</text>
</comment>
<dbReference type="EMBL" id="JAHRHJ020000006">
    <property type="protein sequence ID" value="KAH9312688.1"/>
    <property type="molecule type" value="Genomic_DNA"/>
</dbReference>